<evidence type="ECO:0000313" key="2">
    <source>
        <dbReference type="Proteomes" id="UP000320762"/>
    </source>
</evidence>
<name>A0A550C7B8_9AGAR</name>
<sequence length="149" mass="16984">MTSPDPQPGPYVHRCIRAGYPITHAEALRWATTIADATHRPPPANIHDTLQIVYLLDIIFCKYNDLDCFPITNPNDPETNKKTWIVATTPHRWASFPQAEIDEKIGKNNDFWTPSVHLPESELDIDAKEALERKGVTLQPFHTTFWNAP</sequence>
<keyword evidence="2" id="KW-1185">Reference proteome</keyword>
<protein>
    <submittedName>
        <fullName evidence="1">Uncharacterized protein</fullName>
    </submittedName>
</protein>
<gene>
    <name evidence="1" type="ORF">BD626DRAFT_120758</name>
</gene>
<dbReference type="AlphaFoldDB" id="A0A550C7B8"/>
<dbReference type="Proteomes" id="UP000320762">
    <property type="component" value="Unassembled WGS sequence"/>
</dbReference>
<evidence type="ECO:0000313" key="1">
    <source>
        <dbReference type="EMBL" id="TRM60700.1"/>
    </source>
</evidence>
<comment type="caution">
    <text evidence="1">The sequence shown here is derived from an EMBL/GenBank/DDBJ whole genome shotgun (WGS) entry which is preliminary data.</text>
</comment>
<organism evidence="1 2">
    <name type="scientific">Schizophyllum amplum</name>
    <dbReference type="NCBI Taxonomy" id="97359"/>
    <lineage>
        <taxon>Eukaryota</taxon>
        <taxon>Fungi</taxon>
        <taxon>Dikarya</taxon>
        <taxon>Basidiomycota</taxon>
        <taxon>Agaricomycotina</taxon>
        <taxon>Agaricomycetes</taxon>
        <taxon>Agaricomycetidae</taxon>
        <taxon>Agaricales</taxon>
        <taxon>Schizophyllaceae</taxon>
        <taxon>Schizophyllum</taxon>
    </lineage>
</organism>
<reference evidence="1 2" key="1">
    <citation type="journal article" date="2019" name="New Phytol.">
        <title>Comparative genomics reveals unique wood-decay strategies and fruiting body development in the Schizophyllaceae.</title>
        <authorList>
            <person name="Almasi E."/>
            <person name="Sahu N."/>
            <person name="Krizsan K."/>
            <person name="Balint B."/>
            <person name="Kovacs G.M."/>
            <person name="Kiss B."/>
            <person name="Cseklye J."/>
            <person name="Drula E."/>
            <person name="Henrissat B."/>
            <person name="Nagy I."/>
            <person name="Chovatia M."/>
            <person name="Adam C."/>
            <person name="LaButti K."/>
            <person name="Lipzen A."/>
            <person name="Riley R."/>
            <person name="Grigoriev I.V."/>
            <person name="Nagy L.G."/>
        </authorList>
    </citation>
    <scope>NUCLEOTIDE SEQUENCE [LARGE SCALE GENOMIC DNA]</scope>
    <source>
        <strain evidence="1 2">NL-1724</strain>
    </source>
</reference>
<dbReference type="EMBL" id="VDMD01000020">
    <property type="protein sequence ID" value="TRM60700.1"/>
    <property type="molecule type" value="Genomic_DNA"/>
</dbReference>
<proteinExistence type="predicted"/>
<accession>A0A550C7B8</accession>